<proteinExistence type="predicted"/>
<accession>A0A0M6Y388</accession>
<evidence type="ECO:0000313" key="2">
    <source>
        <dbReference type="Proteomes" id="UP000048926"/>
    </source>
</evidence>
<reference evidence="2" key="1">
    <citation type="submission" date="2015-07" db="EMBL/GenBank/DDBJ databases">
        <authorList>
            <person name="Rodrigo-Torres Lidia"/>
            <person name="Arahal R.David."/>
        </authorList>
    </citation>
    <scope>NUCLEOTIDE SEQUENCE [LARGE SCALE GENOMIC DNA]</scope>
    <source>
        <strain evidence="2">CECT 4801</strain>
    </source>
</reference>
<dbReference type="AlphaFoldDB" id="A0A0M6Y388"/>
<evidence type="ECO:0000313" key="1">
    <source>
        <dbReference type="EMBL" id="CTQ44566.1"/>
    </source>
</evidence>
<protein>
    <submittedName>
        <fullName evidence="1">Uncharacterized protein</fullName>
    </submittedName>
</protein>
<dbReference type="EMBL" id="CXST01000002">
    <property type="protein sequence ID" value="CTQ44566.1"/>
    <property type="molecule type" value="Genomic_DNA"/>
</dbReference>
<keyword evidence="2" id="KW-1185">Reference proteome</keyword>
<organism evidence="1 2">
    <name type="scientific">Roseibium aggregatum</name>
    <dbReference type="NCBI Taxonomy" id="187304"/>
    <lineage>
        <taxon>Bacteria</taxon>
        <taxon>Pseudomonadati</taxon>
        <taxon>Pseudomonadota</taxon>
        <taxon>Alphaproteobacteria</taxon>
        <taxon>Hyphomicrobiales</taxon>
        <taxon>Stappiaceae</taxon>
        <taxon>Roseibium</taxon>
    </lineage>
</organism>
<name>A0A0M6Y388_9HYPH</name>
<gene>
    <name evidence="1" type="ORF">LAL4801_03010</name>
</gene>
<dbReference type="RefSeq" id="WP_145903644.1">
    <property type="nucleotide sequence ID" value="NZ_CP045631.1"/>
</dbReference>
<dbReference type="OrthoDB" id="7673824at2"/>
<dbReference type="Proteomes" id="UP000048926">
    <property type="component" value="Unassembled WGS sequence"/>
</dbReference>
<sequence>MSPSKGRVERLIDRIGAEFQSHLIDLRNTSTVFDIQDGAVQKMISREAPFGVIGIKILVRNPGDVNRLFEHQWNFSIGITGCEFTLLDVDYQNDVLVGDANSAEFVGHEHIAYKSVEHMIAFHGDEFGIGKVFIEKIGTFCPSLLEKPPLFFRMPRRAAPAYRYTEAPQAIREEVGLSLDGGMLLIEAMIKEHGIAPYTILLSFHSDENFWLVDLPETLVDRYQHGLIDPSLGEHHSNLEVGVSITAEALRNRVRQKPNSAERDNGVFFSMSGSGSASGYLSGLN</sequence>